<reference evidence="1" key="1">
    <citation type="submission" date="2014-11" db="EMBL/GenBank/DDBJ databases">
        <authorList>
            <person name="Amaro Gonzalez C."/>
        </authorList>
    </citation>
    <scope>NUCLEOTIDE SEQUENCE</scope>
</reference>
<reference evidence="1" key="2">
    <citation type="journal article" date="2015" name="Fish Shellfish Immunol.">
        <title>Early steps in the European eel (Anguilla anguilla)-Vibrio vulnificus interaction in the gills: Role of the RtxA13 toxin.</title>
        <authorList>
            <person name="Callol A."/>
            <person name="Pajuelo D."/>
            <person name="Ebbesson L."/>
            <person name="Teles M."/>
            <person name="MacKenzie S."/>
            <person name="Amaro C."/>
        </authorList>
    </citation>
    <scope>NUCLEOTIDE SEQUENCE</scope>
</reference>
<organism evidence="1">
    <name type="scientific">Anguilla anguilla</name>
    <name type="common">European freshwater eel</name>
    <name type="synonym">Muraena anguilla</name>
    <dbReference type="NCBI Taxonomy" id="7936"/>
    <lineage>
        <taxon>Eukaryota</taxon>
        <taxon>Metazoa</taxon>
        <taxon>Chordata</taxon>
        <taxon>Craniata</taxon>
        <taxon>Vertebrata</taxon>
        <taxon>Euteleostomi</taxon>
        <taxon>Actinopterygii</taxon>
        <taxon>Neopterygii</taxon>
        <taxon>Teleostei</taxon>
        <taxon>Anguilliformes</taxon>
        <taxon>Anguillidae</taxon>
        <taxon>Anguilla</taxon>
    </lineage>
</organism>
<sequence>MQRQRKYTIHSLVIVEMKRRSNNMATHTNRCMSMNTSMFQNYILPLYLLKYRIYQWLVEAKCLER</sequence>
<name>A0A0E9VYY0_ANGAN</name>
<dbReference type="EMBL" id="GBXM01026047">
    <property type="protein sequence ID" value="JAH82530.1"/>
    <property type="molecule type" value="Transcribed_RNA"/>
</dbReference>
<protein>
    <submittedName>
        <fullName evidence="1">Uncharacterized protein</fullName>
    </submittedName>
</protein>
<dbReference type="AlphaFoldDB" id="A0A0E9VYY0"/>
<accession>A0A0E9VYY0</accession>
<proteinExistence type="predicted"/>
<evidence type="ECO:0000313" key="1">
    <source>
        <dbReference type="EMBL" id="JAH82530.1"/>
    </source>
</evidence>